<dbReference type="CDD" id="cd03811">
    <property type="entry name" value="GT4_GT28_WabH-like"/>
    <property type="match status" value="1"/>
</dbReference>
<comment type="caution">
    <text evidence="2">The sequence shown here is derived from an EMBL/GenBank/DDBJ whole genome shotgun (WGS) entry which is preliminary data.</text>
</comment>
<dbReference type="InterPro" id="IPR050194">
    <property type="entry name" value="Glycosyltransferase_grp1"/>
</dbReference>
<dbReference type="PANTHER" id="PTHR45947:SF3">
    <property type="entry name" value="SULFOQUINOVOSYL TRANSFERASE SQD2"/>
    <property type="match status" value="1"/>
</dbReference>
<dbReference type="AlphaFoldDB" id="W1WUU4"/>
<protein>
    <recommendedName>
        <fullName evidence="1">Glycosyl transferase family 1 domain-containing protein</fullName>
    </recommendedName>
</protein>
<dbReference type="EMBL" id="AZMM01018432">
    <property type="protein sequence ID" value="ETJ20214.1"/>
    <property type="molecule type" value="Genomic_DNA"/>
</dbReference>
<organism evidence="2">
    <name type="scientific">human gut metagenome</name>
    <dbReference type="NCBI Taxonomy" id="408170"/>
    <lineage>
        <taxon>unclassified sequences</taxon>
        <taxon>metagenomes</taxon>
        <taxon>organismal metagenomes</taxon>
    </lineage>
</organism>
<dbReference type="SUPFAM" id="SSF53756">
    <property type="entry name" value="UDP-Glycosyltransferase/glycogen phosphorylase"/>
    <property type="match status" value="1"/>
</dbReference>
<dbReference type="PANTHER" id="PTHR45947">
    <property type="entry name" value="SULFOQUINOVOSYL TRANSFERASE SQD2"/>
    <property type="match status" value="1"/>
</dbReference>
<evidence type="ECO:0000259" key="1">
    <source>
        <dbReference type="Pfam" id="PF00534"/>
    </source>
</evidence>
<dbReference type="GO" id="GO:0016757">
    <property type="term" value="F:glycosyltransferase activity"/>
    <property type="evidence" value="ECO:0007669"/>
    <property type="project" value="InterPro"/>
</dbReference>
<dbReference type="Pfam" id="PF00534">
    <property type="entry name" value="Glycos_transf_1"/>
    <property type="match status" value="1"/>
</dbReference>
<dbReference type="InterPro" id="IPR001296">
    <property type="entry name" value="Glyco_trans_1"/>
</dbReference>
<reference evidence="2" key="1">
    <citation type="submission" date="2013-12" db="EMBL/GenBank/DDBJ databases">
        <title>A Varibaculum cambriense genome reconstructed from a premature infant gut community with otherwise low bacterial novelty that shifts toward anaerobic metabolism during the third week of life.</title>
        <authorList>
            <person name="Brown C.T."/>
            <person name="Sharon I."/>
            <person name="Thomas B.C."/>
            <person name="Castelle C.J."/>
            <person name="Morowitz M.J."/>
            <person name="Banfield J.F."/>
        </authorList>
    </citation>
    <scope>NUCLEOTIDE SEQUENCE</scope>
</reference>
<feature type="domain" description="Glycosyl transferase family 1" evidence="1">
    <location>
        <begin position="63"/>
        <end position="220"/>
    </location>
</feature>
<name>W1WUU4_9ZZZZ</name>
<accession>W1WUU4</accession>
<sequence>MINEQLYNIKNIYDKYDLIVGVSKAVCKSFYELFGMKDKLRLQYNVIDTQNIRKQSNEYIDMDIKEDRIKLISVGRLNKVKGYDRLLKVCKKLKENKFTFELWIVGEGEERNNLQEYIEKNDLKEYVKLLGFQDNPYKYISKSDIFVCSSRVEGYSLVLAEAIILQKPIVAAKSEAFNEIFGNSECGLITENSEAGLYNGISKLMQDRELLEKYRQESIKRSEYFNINKIIENIENVL</sequence>
<gene>
    <name evidence="2" type="ORF">Q604_UNBC18432G0004</name>
</gene>
<dbReference type="Gene3D" id="3.40.50.2000">
    <property type="entry name" value="Glycogen Phosphorylase B"/>
    <property type="match status" value="2"/>
</dbReference>
<evidence type="ECO:0000313" key="2">
    <source>
        <dbReference type="EMBL" id="ETJ20214.1"/>
    </source>
</evidence>
<proteinExistence type="predicted"/>